<dbReference type="AlphaFoldDB" id="A0A9P8YH74"/>
<dbReference type="EMBL" id="JAGTJQ010000001">
    <property type="protein sequence ID" value="KAH7040220.1"/>
    <property type="molecule type" value="Genomic_DNA"/>
</dbReference>
<feature type="domain" description="RNA polymerase II assembly factor Rtp1 C-terminal" evidence="3">
    <location>
        <begin position="561"/>
        <end position="662"/>
    </location>
</feature>
<dbReference type="InterPro" id="IPR019451">
    <property type="entry name" value="Rtp1_C1"/>
</dbReference>
<dbReference type="GO" id="GO:0009306">
    <property type="term" value="P:protein secretion"/>
    <property type="evidence" value="ECO:0007669"/>
    <property type="project" value="TreeGrafter"/>
</dbReference>
<reference evidence="4" key="1">
    <citation type="journal article" date="2021" name="Nat. Commun.">
        <title>Genetic determinants of endophytism in the Arabidopsis root mycobiome.</title>
        <authorList>
            <person name="Mesny F."/>
            <person name="Miyauchi S."/>
            <person name="Thiergart T."/>
            <person name="Pickel B."/>
            <person name="Atanasova L."/>
            <person name="Karlsson M."/>
            <person name="Huettel B."/>
            <person name="Barry K.W."/>
            <person name="Haridas S."/>
            <person name="Chen C."/>
            <person name="Bauer D."/>
            <person name="Andreopoulos W."/>
            <person name="Pangilinan J."/>
            <person name="LaButti K."/>
            <person name="Riley R."/>
            <person name="Lipzen A."/>
            <person name="Clum A."/>
            <person name="Drula E."/>
            <person name="Henrissat B."/>
            <person name="Kohler A."/>
            <person name="Grigoriev I.V."/>
            <person name="Martin F.M."/>
            <person name="Hacquard S."/>
        </authorList>
    </citation>
    <scope>NUCLEOTIDE SEQUENCE</scope>
    <source>
        <strain evidence="4">MPI-CAGE-CH-0230</strain>
    </source>
</reference>
<dbReference type="GeneID" id="70189518"/>
<evidence type="ECO:0000256" key="1">
    <source>
        <dbReference type="ARBA" id="ARBA00005724"/>
    </source>
</evidence>
<protein>
    <recommendedName>
        <fullName evidence="6">RNA polymerase II assembly factor RTP1</fullName>
    </recommendedName>
</protein>
<evidence type="ECO:0000259" key="2">
    <source>
        <dbReference type="Pfam" id="PF10304"/>
    </source>
</evidence>
<dbReference type="InterPro" id="IPR039600">
    <property type="entry name" value="TANGO6/Rtp1"/>
</dbReference>
<dbReference type="SUPFAM" id="SSF48371">
    <property type="entry name" value="ARM repeat"/>
    <property type="match status" value="1"/>
</dbReference>
<dbReference type="Pfam" id="PF10363">
    <property type="entry name" value="RTP1_C1"/>
    <property type="match status" value="1"/>
</dbReference>
<sequence length="920" mass="99973">MDKKKSPGGPDPLVAALEQAGTEAFNPSNDQIARAEGQRKFAALVSRTGTFALIQSLNPLIKPDRVPRWLRVPLMDTLTLLPQRPDGVRATLEFVFSVHPSTTIKNSEAASAQKQGANITMEALKMASNLIAVPPTGVKPEEWYPGIAPQLLTLLEGDKGEDLAKVAAYVIGFGVLGRRQFGAPGTAGWKTFAEPMLSAVDPVLAGQGTEVKIKDEPGEGVDEIVEIRDRSVLTRAEDLATALKRLSSLLNSHPNPGLTKRLLGPLLVPLWVLSTWSSLSDGVSRRYQHPAKSLLEVYLRLSGSTENFMRLLGNLLSSGGSVGATLPWEFTMTNTAGIQVRRIGEDQAHTTSLLTKQWDELEAKANAFVELLSSVGTETDISALFLTLLKRSFTQDPKSQKGDIVFKSASEATEDPLAHIIESKVLQRMMETMPDKLVSDAKSILTLASEILAQGDSGSSSQETNVLEEDGEAVALSLLNLVVTTPNFQVSKMDSVVLASIERSLDRIRLAQKPETAHNLALLLKYRDEIEDPADQVPAPSDRQVEDRKTYQLAMQYITQTDSPPPVRSEGINLLSKLIQASSPILDIPATLVLLSSLLSEDEDYTTLRVMKLFTQIADKHAKSTINEVLEHYIDAGETANTDTRLRFGETLLQIIQRLGETFTGSVAASVGQSLLSIAGRRIHRPGTQARQEREDRLKAKQNAEAAEAWGGNVADIPDLSEAIADATEEEKARNRILAQIGGEDIRMRASALSVFSVGLETNIAGYGPDLVEASVDLSVSILTAADERGAEAGILRRAAVILILSFIKALADAKENGRRLAFGLTDASRENISGVLRYIEDTDNDELVKQHARDVLDSLESWRMIELFPSQTGQQTQARSLLEIDRGSDGLVGVAGLQLDRPSLPSLQSGPRPRIEEIE</sequence>
<dbReference type="RefSeq" id="XP_046018275.1">
    <property type="nucleotide sequence ID" value="XM_046159972.1"/>
</dbReference>
<dbReference type="InterPro" id="IPR019414">
    <property type="entry name" value="Rtp1_C2"/>
</dbReference>
<feature type="domain" description="RNA polymerase II assembly factor Rtp1 C-terminal" evidence="2">
    <location>
        <begin position="836"/>
        <end position="861"/>
    </location>
</feature>
<dbReference type="PANTHER" id="PTHR20959">
    <property type="entry name" value="TRANSPORT AND GOLGI ORGANIZATION PROTEIN 6 FAMILY MEMBER"/>
    <property type="match status" value="1"/>
</dbReference>
<dbReference type="OrthoDB" id="39591at2759"/>
<evidence type="ECO:0000313" key="5">
    <source>
        <dbReference type="Proteomes" id="UP000756346"/>
    </source>
</evidence>
<organism evidence="4 5">
    <name type="scientific">Microdochium trichocladiopsis</name>
    <dbReference type="NCBI Taxonomy" id="1682393"/>
    <lineage>
        <taxon>Eukaryota</taxon>
        <taxon>Fungi</taxon>
        <taxon>Dikarya</taxon>
        <taxon>Ascomycota</taxon>
        <taxon>Pezizomycotina</taxon>
        <taxon>Sordariomycetes</taxon>
        <taxon>Xylariomycetidae</taxon>
        <taxon>Xylariales</taxon>
        <taxon>Microdochiaceae</taxon>
        <taxon>Microdochium</taxon>
    </lineage>
</organism>
<comment type="similarity">
    <text evidence="1">Belongs to the Tango6 family.</text>
</comment>
<dbReference type="Pfam" id="PF10304">
    <property type="entry name" value="RTP1_C2"/>
    <property type="match status" value="1"/>
</dbReference>
<evidence type="ECO:0008006" key="6">
    <source>
        <dbReference type="Google" id="ProtNLM"/>
    </source>
</evidence>
<evidence type="ECO:0000313" key="4">
    <source>
        <dbReference type="EMBL" id="KAH7040220.1"/>
    </source>
</evidence>
<keyword evidence="5" id="KW-1185">Reference proteome</keyword>
<accession>A0A9P8YH74</accession>
<dbReference type="Proteomes" id="UP000756346">
    <property type="component" value="Unassembled WGS sequence"/>
</dbReference>
<comment type="caution">
    <text evidence="4">The sequence shown here is derived from an EMBL/GenBank/DDBJ whole genome shotgun (WGS) entry which is preliminary data.</text>
</comment>
<dbReference type="PANTHER" id="PTHR20959:SF1">
    <property type="entry name" value="TRANSPORT AND GOLGI ORGANIZATION PROTEIN 6 HOMOLOG"/>
    <property type="match status" value="1"/>
</dbReference>
<evidence type="ECO:0000259" key="3">
    <source>
        <dbReference type="Pfam" id="PF10363"/>
    </source>
</evidence>
<proteinExistence type="inferred from homology"/>
<name>A0A9P8YH74_9PEZI</name>
<dbReference type="InterPro" id="IPR016024">
    <property type="entry name" value="ARM-type_fold"/>
</dbReference>
<gene>
    <name evidence="4" type="ORF">B0I36DRAFT_370993</name>
</gene>